<organism evidence="6 7">
    <name type="scientific">Blastomonas natatoria</name>
    <dbReference type="NCBI Taxonomy" id="34015"/>
    <lineage>
        <taxon>Bacteria</taxon>
        <taxon>Pseudomonadati</taxon>
        <taxon>Pseudomonadota</taxon>
        <taxon>Alphaproteobacteria</taxon>
        <taxon>Sphingomonadales</taxon>
        <taxon>Sphingomonadaceae</taxon>
        <taxon>Blastomonas</taxon>
    </lineage>
</organism>
<evidence type="ECO:0000256" key="3">
    <source>
        <dbReference type="ARBA" id="ARBA00023098"/>
    </source>
</evidence>
<keyword evidence="3 4" id="KW-0443">Lipid metabolism</keyword>
<dbReference type="PROSITE" id="PS51635">
    <property type="entry name" value="PNPLA"/>
    <property type="match status" value="1"/>
</dbReference>
<feature type="short sequence motif" description="GXGXXG" evidence="4">
    <location>
        <begin position="27"/>
        <end position="32"/>
    </location>
</feature>
<dbReference type="OrthoDB" id="9807112at2"/>
<dbReference type="PANTHER" id="PTHR14226:SF57">
    <property type="entry name" value="BLR7027 PROTEIN"/>
    <property type="match status" value="1"/>
</dbReference>
<dbReference type="SUPFAM" id="SSF52151">
    <property type="entry name" value="FabD/lysophospholipase-like"/>
    <property type="match status" value="1"/>
</dbReference>
<evidence type="ECO:0000256" key="1">
    <source>
        <dbReference type="ARBA" id="ARBA00022801"/>
    </source>
</evidence>
<accession>A0A2V3VB79</accession>
<dbReference type="Pfam" id="PF01734">
    <property type="entry name" value="Patatin"/>
    <property type="match status" value="1"/>
</dbReference>
<evidence type="ECO:0000259" key="5">
    <source>
        <dbReference type="PROSITE" id="PS51635"/>
    </source>
</evidence>
<evidence type="ECO:0000313" key="6">
    <source>
        <dbReference type="EMBL" id="PXW79066.1"/>
    </source>
</evidence>
<dbReference type="Proteomes" id="UP000248014">
    <property type="component" value="Unassembled WGS sequence"/>
</dbReference>
<keyword evidence="7" id="KW-1185">Reference proteome</keyword>
<comment type="caution">
    <text evidence="6">The sequence shown here is derived from an EMBL/GenBank/DDBJ whole genome shotgun (WGS) entry which is preliminary data.</text>
</comment>
<gene>
    <name evidence="6" type="ORF">C7451_101128</name>
</gene>
<feature type="domain" description="PNPLA" evidence="5">
    <location>
        <begin position="23"/>
        <end position="232"/>
    </location>
</feature>
<evidence type="ECO:0000313" key="7">
    <source>
        <dbReference type="Proteomes" id="UP000248014"/>
    </source>
</evidence>
<dbReference type="AlphaFoldDB" id="A0A2V3VB79"/>
<dbReference type="Gene3D" id="3.40.1090.10">
    <property type="entry name" value="Cytosolic phospholipase A2 catalytic domain"/>
    <property type="match status" value="2"/>
</dbReference>
<keyword evidence="2 4" id="KW-0442">Lipid degradation</keyword>
<name>A0A2V3VB79_9SPHN</name>
<feature type="active site" description="Nucleophile" evidence="4">
    <location>
        <position position="56"/>
    </location>
</feature>
<dbReference type="PANTHER" id="PTHR14226">
    <property type="entry name" value="NEUROPATHY TARGET ESTERASE/SWISS CHEESE D.MELANOGASTER"/>
    <property type="match status" value="1"/>
</dbReference>
<reference evidence="6 7" key="1">
    <citation type="submission" date="2018-05" db="EMBL/GenBank/DDBJ databases">
        <title>Genomic Encyclopedia of Type Strains, Phase IV (KMG-IV): sequencing the most valuable type-strain genomes for metagenomic binning, comparative biology and taxonomic classification.</title>
        <authorList>
            <person name="Goeker M."/>
        </authorList>
    </citation>
    <scope>NUCLEOTIDE SEQUENCE [LARGE SCALE GENOMIC DNA]</scope>
    <source>
        <strain evidence="6 7">DSM 3183</strain>
    </source>
</reference>
<dbReference type="RefSeq" id="WP_110297049.1">
    <property type="nucleotide sequence ID" value="NZ_QJJM01000001.1"/>
</dbReference>
<dbReference type="InterPro" id="IPR002641">
    <property type="entry name" value="PNPLA_dom"/>
</dbReference>
<proteinExistence type="predicted"/>
<feature type="short sequence motif" description="GXSXG" evidence="4">
    <location>
        <begin position="54"/>
        <end position="58"/>
    </location>
</feature>
<sequence length="384" mass="42366">MPASPEEIDLQSAAVPLPPTVALLLQGGGALGSYQAGVFSELVRQNVRIDWVAGISIGAINSAIIAGNEPMQACQRLREFWELVTSGAPDFVWGDSDALREINHFAGAATAATIGVPGFFRPHLVPAPFAWPGTPAAVSMYDTSEMARTLDRFVDWDRLNKGPVRLSVGAVNVESGNFYYFDTRDPHGPQTIDARHILASGALPPGFPPIEINGKYYWDGGLVSNTPLSYVLDNQTSDMLAFQVDLFPARGEVPTKFADVMSREKDIRYSSRTRQVTDYYLKLRKEHAALRNVLSMLPADMCSQPDVQRMRALVEDNAVNIVHLIYKVQNWESGMRDFEFSRATMEVHWQQGIDAVRATMQKGDILAQNILDGKTAAFDLAPHK</sequence>
<dbReference type="EMBL" id="QJJM01000001">
    <property type="protein sequence ID" value="PXW79066.1"/>
    <property type="molecule type" value="Genomic_DNA"/>
</dbReference>
<keyword evidence="1 4" id="KW-0378">Hydrolase</keyword>
<dbReference type="GO" id="GO:0016042">
    <property type="term" value="P:lipid catabolic process"/>
    <property type="evidence" value="ECO:0007669"/>
    <property type="project" value="UniProtKB-UniRule"/>
</dbReference>
<evidence type="ECO:0000256" key="2">
    <source>
        <dbReference type="ARBA" id="ARBA00022963"/>
    </source>
</evidence>
<dbReference type="InterPro" id="IPR021095">
    <property type="entry name" value="DUF3734"/>
</dbReference>
<dbReference type="InterPro" id="IPR016035">
    <property type="entry name" value="Acyl_Trfase/lysoPLipase"/>
</dbReference>
<dbReference type="InterPro" id="IPR050301">
    <property type="entry name" value="NTE"/>
</dbReference>
<feature type="active site" description="Proton acceptor" evidence="4">
    <location>
        <position position="219"/>
    </location>
</feature>
<dbReference type="Pfam" id="PF12536">
    <property type="entry name" value="DUF3734"/>
    <property type="match status" value="1"/>
</dbReference>
<protein>
    <submittedName>
        <fullName evidence="6">NTE family protein</fullName>
    </submittedName>
</protein>
<evidence type="ECO:0000256" key="4">
    <source>
        <dbReference type="PROSITE-ProRule" id="PRU01161"/>
    </source>
</evidence>
<feature type="short sequence motif" description="DGA/G" evidence="4">
    <location>
        <begin position="219"/>
        <end position="221"/>
    </location>
</feature>
<dbReference type="GO" id="GO:0016787">
    <property type="term" value="F:hydrolase activity"/>
    <property type="evidence" value="ECO:0007669"/>
    <property type="project" value="UniProtKB-UniRule"/>
</dbReference>